<sequence length="667" mass="73470">MSETDVVTPEMYGAGNGGNDTQAFINMFNFANANSKAVIACGVYHLDATKDGIPVETNVDMSLATIHCQTHEGLPAGEIYNASKVIFSFPQDFVAVNVTQSALVKGGQTLAGGALGLKGYLQFDSSDTYVYRNDANGLATQQAIAKCETNIIDADGRLNWPIYMGFAQAKDFQLRYKAFLHRLTFRAPSFNTYGAQFKALISVRRCNVTLEMGGLLALGQIYTALLIEQCANTIVNNQINLQRLEKDTYYLNYFMLIERHANLQVNGSLQQSGVGGIDGNYSRGTLLRGGCYYSFGGHAAIADFTAQQVRWLHHAHISGWGEFHLLDCTHVLHEAGYRASIEIRPDYGSSFDGRILIRNLTVQISSLATEYKLINCARVKHTLGMLASDPDIEVDGIFIDAQRPPQSANFIVALVDYDVGGDGGKTPAFLASKQLPRCISLRNIYVRCNVPVVLRPIVQSADYSLLGAQQMATITRGGQPIRVEVSKVVAESYYRYGSSATDGNAAWLASWKFGQARTKQIFHLSDTHFLTVCHRTPYDTTIIYDRCVLPGTLAVADWFEEPQQDVTSSDVTVRHSQVISPTVGRNGAVCAVPVSYLQCRFSHNSEYSGVLPTTNTYIGGAVANQVKQFQGCVIDNPHNAFERVDGTFQLNVEKNYVNNKFYLNRNL</sequence>
<dbReference type="RefSeq" id="WP_346080543.1">
    <property type="nucleotide sequence ID" value="NZ_BAABDG010000002.1"/>
</dbReference>
<proteinExistence type="predicted"/>
<reference evidence="2" key="1">
    <citation type="journal article" date="2019" name="Int. J. Syst. Evol. Microbiol.">
        <title>The Global Catalogue of Microorganisms (GCM) 10K type strain sequencing project: providing services to taxonomists for standard genome sequencing and annotation.</title>
        <authorList>
            <consortium name="The Broad Institute Genomics Platform"/>
            <consortium name="The Broad Institute Genome Sequencing Center for Infectious Disease"/>
            <person name="Wu L."/>
            <person name="Ma J."/>
        </authorList>
    </citation>
    <scope>NUCLEOTIDE SEQUENCE [LARGE SCALE GENOMIC DNA]</scope>
    <source>
        <strain evidence="2">JCM 17201</strain>
    </source>
</reference>
<gene>
    <name evidence="1" type="ORF">GCM10022405_19120</name>
</gene>
<comment type="caution">
    <text evidence="1">The sequence shown here is derived from an EMBL/GenBank/DDBJ whole genome shotgun (WGS) entry which is preliminary data.</text>
</comment>
<evidence type="ECO:0000313" key="1">
    <source>
        <dbReference type="EMBL" id="GAA3893809.1"/>
    </source>
</evidence>
<protein>
    <submittedName>
        <fullName evidence="1">Uncharacterized protein</fullName>
    </submittedName>
</protein>
<evidence type="ECO:0000313" key="2">
    <source>
        <dbReference type="Proteomes" id="UP001499994"/>
    </source>
</evidence>
<accession>A0ABP7L475</accession>
<keyword evidence="2" id="KW-1185">Reference proteome</keyword>
<dbReference type="Proteomes" id="UP001499994">
    <property type="component" value="Unassembled WGS sequence"/>
</dbReference>
<organism evidence="1 2">
    <name type="scientific">Gibbsiella dentisursi</name>
    <dbReference type="NCBI Taxonomy" id="796890"/>
    <lineage>
        <taxon>Bacteria</taxon>
        <taxon>Pseudomonadati</taxon>
        <taxon>Pseudomonadota</taxon>
        <taxon>Gammaproteobacteria</taxon>
        <taxon>Enterobacterales</taxon>
        <taxon>Yersiniaceae</taxon>
        <taxon>Gibbsiella</taxon>
    </lineage>
</organism>
<dbReference type="EMBL" id="BAABDG010000002">
    <property type="protein sequence ID" value="GAA3893809.1"/>
    <property type="molecule type" value="Genomic_DNA"/>
</dbReference>
<name>A0ABP7L475_9GAMM</name>